<keyword evidence="1" id="KW-0472">Membrane</keyword>
<reference evidence="2 3" key="1">
    <citation type="submission" date="2018-08" db="EMBL/GenBank/DDBJ databases">
        <title>Draft genome sequence of Rhodobacter sphaeroides FY.</title>
        <authorList>
            <person name="Rayyan A."/>
            <person name="Meyer T.E."/>
            <person name="Kyndt J.A."/>
        </authorList>
    </citation>
    <scope>NUCLEOTIDE SEQUENCE [LARGE SCALE GENOMIC DNA]</scope>
    <source>
        <strain evidence="2 3">FY</strain>
    </source>
</reference>
<protein>
    <submittedName>
        <fullName evidence="2">DUF2254 domain-containing protein</fullName>
    </submittedName>
</protein>
<name>A0AAX1UPH2_CERSP</name>
<feature type="transmembrane region" description="Helical" evidence="1">
    <location>
        <begin position="21"/>
        <end position="42"/>
    </location>
</feature>
<dbReference type="RefSeq" id="WP_118999560.1">
    <property type="nucleotide sequence ID" value="NZ_QWGP01000004.1"/>
</dbReference>
<evidence type="ECO:0000313" key="3">
    <source>
        <dbReference type="Proteomes" id="UP000266305"/>
    </source>
</evidence>
<feature type="transmembrane region" description="Helical" evidence="1">
    <location>
        <begin position="105"/>
        <end position="128"/>
    </location>
</feature>
<comment type="caution">
    <text evidence="2">The sequence shown here is derived from an EMBL/GenBank/DDBJ whole genome shotgun (WGS) entry which is preliminary data.</text>
</comment>
<keyword evidence="1" id="KW-1133">Transmembrane helix</keyword>
<dbReference type="Proteomes" id="UP000266305">
    <property type="component" value="Unassembled WGS sequence"/>
</dbReference>
<dbReference type="Pfam" id="PF10011">
    <property type="entry name" value="DUF2254"/>
    <property type="match status" value="1"/>
</dbReference>
<evidence type="ECO:0000313" key="2">
    <source>
        <dbReference type="EMBL" id="RHZ97003.1"/>
    </source>
</evidence>
<dbReference type="EMBL" id="QWGP01000004">
    <property type="protein sequence ID" value="RHZ97003.1"/>
    <property type="molecule type" value="Genomic_DNA"/>
</dbReference>
<dbReference type="AlphaFoldDB" id="A0AAX1UPH2"/>
<feature type="transmembrane region" description="Helical" evidence="1">
    <location>
        <begin position="134"/>
        <end position="155"/>
    </location>
</feature>
<evidence type="ECO:0000256" key="1">
    <source>
        <dbReference type="SAM" id="Phobius"/>
    </source>
</evidence>
<organism evidence="2 3">
    <name type="scientific">Cereibacter sphaeroides</name>
    <name type="common">Rhodobacter sphaeroides</name>
    <dbReference type="NCBI Taxonomy" id="1063"/>
    <lineage>
        <taxon>Bacteria</taxon>
        <taxon>Pseudomonadati</taxon>
        <taxon>Pseudomonadota</taxon>
        <taxon>Alphaproteobacteria</taxon>
        <taxon>Rhodobacterales</taxon>
        <taxon>Paracoccaceae</taxon>
        <taxon>Cereibacter</taxon>
    </lineage>
</organism>
<gene>
    <name evidence="2" type="ORF">D1114_05960</name>
</gene>
<dbReference type="InterPro" id="IPR018723">
    <property type="entry name" value="DUF2254_membrane"/>
</dbReference>
<sequence length="429" mass="46277">MSPIRLRILWSRIRRTLWFTPALYAVIALLVLSTAPLAGRMLPSDVNSLIGLDGVYDLLDVLSNSLLAVSIFSLGIMASSLQAAAGAATPRARPLLTEDRTAQNAISTFLGGFIYGIVGLVGLSTNYYGDEAKVILFLVTCAVIMAVIVALIRWVGRLSNLGDVSEVIDLVEQAADRAFAADAAEPWLGGVPMTELPEGRSAVLPDRMGFVQAINVAELARLADEWEIDLYVAARPGAYADPNRPLLLAGQRLDTEQVALARACFVIGGQRTFEADPRFAMIVLSETASRALSPGVNDPGTAIDVIGTSSRVLADWAKALEKAKGEVRHRRLHVGRLSPEDVLEDAFRWIARDGAGQLEVQIRLQRALAALSTCAPQLFGHPARALSEETLLRAEQALTFDRDLDRLRAEASRLGFKCPDSPRSARSAG</sequence>
<keyword evidence="1" id="KW-0812">Transmembrane</keyword>
<proteinExistence type="predicted"/>
<accession>A0AAX1UPH2</accession>